<dbReference type="PROSITE" id="PS51832">
    <property type="entry name" value="HD_GYP"/>
    <property type="match status" value="1"/>
</dbReference>
<protein>
    <recommendedName>
        <fullName evidence="1">HD-GYP domain-containing protein</fullName>
    </recommendedName>
</protein>
<dbReference type="Gene3D" id="1.10.3210.10">
    <property type="entry name" value="Hypothetical protein af1432"/>
    <property type="match status" value="1"/>
</dbReference>
<dbReference type="SMART" id="SM00471">
    <property type="entry name" value="HDc"/>
    <property type="match status" value="1"/>
</dbReference>
<organism evidence="2 3">
    <name type="scientific">Candidatus Amesbacteria bacterium RIFCSPHIGHO2_01_FULL_48_32b</name>
    <dbReference type="NCBI Taxonomy" id="1797253"/>
    <lineage>
        <taxon>Bacteria</taxon>
        <taxon>Candidatus Amesiibacteriota</taxon>
    </lineage>
</organism>
<feature type="domain" description="HD-GYP" evidence="1">
    <location>
        <begin position="22"/>
        <end position="229"/>
    </location>
</feature>
<name>A0A1F4YFW5_9BACT</name>
<dbReference type="AlphaFoldDB" id="A0A1F4YFW5"/>
<reference evidence="2 3" key="1">
    <citation type="journal article" date="2016" name="Nat. Commun.">
        <title>Thousands of microbial genomes shed light on interconnected biogeochemical processes in an aquifer system.</title>
        <authorList>
            <person name="Anantharaman K."/>
            <person name="Brown C.T."/>
            <person name="Hug L.A."/>
            <person name="Sharon I."/>
            <person name="Castelle C.J."/>
            <person name="Probst A.J."/>
            <person name="Thomas B.C."/>
            <person name="Singh A."/>
            <person name="Wilkins M.J."/>
            <person name="Karaoz U."/>
            <person name="Brodie E.L."/>
            <person name="Williams K.H."/>
            <person name="Hubbard S.S."/>
            <person name="Banfield J.F."/>
        </authorList>
    </citation>
    <scope>NUCLEOTIDE SEQUENCE [LARGE SCALE GENOMIC DNA]</scope>
</reference>
<evidence type="ECO:0000313" key="2">
    <source>
        <dbReference type="EMBL" id="OGC92636.1"/>
    </source>
</evidence>
<gene>
    <name evidence="2" type="ORF">A2876_03055</name>
</gene>
<dbReference type="Pfam" id="PF13487">
    <property type="entry name" value="HD_5"/>
    <property type="match status" value="1"/>
</dbReference>
<sequence>MKDDLWQYLKQVAGELWGVSGVSRRVRVGLWMLMGAMWWHSRQTAWHSLRVGRGTAVLGAKLGRDVEEVGWLFAVGLAHDVGKLAVPVGVLDKPGKLSEEEFEVIKRHVTSKAWPVFLVRIQSWRYPKRWKRVYEALAWHHMNWDGSGYGPDGEVREGMEIPEVARMIHAADWLDALRNRNDRKADGRKMMEVEREILRGVGSLFDPEIGQVARDWVRMFGENAGVSGR</sequence>
<dbReference type="Proteomes" id="UP000178176">
    <property type="component" value="Unassembled WGS sequence"/>
</dbReference>
<proteinExistence type="predicted"/>
<comment type="caution">
    <text evidence="2">The sequence shown here is derived from an EMBL/GenBank/DDBJ whole genome shotgun (WGS) entry which is preliminary data.</text>
</comment>
<dbReference type="CDD" id="cd00077">
    <property type="entry name" value="HDc"/>
    <property type="match status" value="1"/>
</dbReference>
<dbReference type="InterPro" id="IPR052020">
    <property type="entry name" value="Cyclic_di-GMP/3'3'-cGAMP_PDE"/>
</dbReference>
<accession>A0A1F4YFW5</accession>
<dbReference type="EMBL" id="MEXH01000011">
    <property type="protein sequence ID" value="OGC92636.1"/>
    <property type="molecule type" value="Genomic_DNA"/>
</dbReference>
<dbReference type="PANTHER" id="PTHR45228">
    <property type="entry name" value="CYCLIC DI-GMP PHOSPHODIESTERASE TM_0186-RELATED"/>
    <property type="match status" value="1"/>
</dbReference>
<evidence type="ECO:0000259" key="1">
    <source>
        <dbReference type="PROSITE" id="PS51832"/>
    </source>
</evidence>
<dbReference type="InterPro" id="IPR003607">
    <property type="entry name" value="HD/PDEase_dom"/>
</dbReference>
<evidence type="ECO:0000313" key="3">
    <source>
        <dbReference type="Proteomes" id="UP000178176"/>
    </source>
</evidence>
<dbReference type="SUPFAM" id="SSF109604">
    <property type="entry name" value="HD-domain/PDEase-like"/>
    <property type="match status" value="1"/>
</dbReference>
<dbReference type="InterPro" id="IPR037522">
    <property type="entry name" value="HD_GYP_dom"/>
</dbReference>